<accession>A0A3N4HJK9</accession>
<proteinExistence type="predicted"/>
<reference evidence="2 3" key="1">
    <citation type="journal article" date="2018" name="Nat. Ecol. Evol.">
        <title>Pezizomycetes genomes reveal the molecular basis of ectomycorrhizal truffle lifestyle.</title>
        <authorList>
            <person name="Murat C."/>
            <person name="Payen T."/>
            <person name="Noel B."/>
            <person name="Kuo A."/>
            <person name="Morin E."/>
            <person name="Chen J."/>
            <person name="Kohler A."/>
            <person name="Krizsan K."/>
            <person name="Balestrini R."/>
            <person name="Da Silva C."/>
            <person name="Montanini B."/>
            <person name="Hainaut M."/>
            <person name="Levati E."/>
            <person name="Barry K.W."/>
            <person name="Belfiori B."/>
            <person name="Cichocki N."/>
            <person name="Clum A."/>
            <person name="Dockter R.B."/>
            <person name="Fauchery L."/>
            <person name="Guy J."/>
            <person name="Iotti M."/>
            <person name="Le Tacon F."/>
            <person name="Lindquist E.A."/>
            <person name="Lipzen A."/>
            <person name="Malagnac F."/>
            <person name="Mello A."/>
            <person name="Molinier V."/>
            <person name="Miyauchi S."/>
            <person name="Poulain J."/>
            <person name="Riccioni C."/>
            <person name="Rubini A."/>
            <person name="Sitrit Y."/>
            <person name="Splivallo R."/>
            <person name="Traeger S."/>
            <person name="Wang M."/>
            <person name="Zifcakova L."/>
            <person name="Wipf D."/>
            <person name="Zambonelli A."/>
            <person name="Paolocci F."/>
            <person name="Nowrousian M."/>
            <person name="Ottonello S."/>
            <person name="Baldrian P."/>
            <person name="Spatafora J.W."/>
            <person name="Henrissat B."/>
            <person name="Nagy L.G."/>
            <person name="Aury J.M."/>
            <person name="Wincker P."/>
            <person name="Grigoriev I.V."/>
            <person name="Bonfante P."/>
            <person name="Martin F.M."/>
        </authorList>
    </citation>
    <scope>NUCLEOTIDE SEQUENCE [LARGE SCALE GENOMIC DNA]</scope>
    <source>
        <strain evidence="2 3">RN42</strain>
    </source>
</reference>
<evidence type="ECO:0000313" key="3">
    <source>
        <dbReference type="Proteomes" id="UP000275078"/>
    </source>
</evidence>
<feature type="compositionally biased region" description="Acidic residues" evidence="1">
    <location>
        <begin position="19"/>
        <end position="29"/>
    </location>
</feature>
<dbReference type="EMBL" id="ML119833">
    <property type="protein sequence ID" value="RPA73106.1"/>
    <property type="molecule type" value="Genomic_DNA"/>
</dbReference>
<evidence type="ECO:0000313" key="2">
    <source>
        <dbReference type="EMBL" id="RPA73106.1"/>
    </source>
</evidence>
<dbReference type="AlphaFoldDB" id="A0A3N4HJK9"/>
<keyword evidence="3" id="KW-1185">Reference proteome</keyword>
<sequence>MWPFSVFDYIFDLLDDEPADVPGPEELELSDIGTSSIPSNEDLDDDDEFAPLLPAQPTEEPTNLVNTAHFPPLPNEEPPTPLAPGSAPCNRHDQPTFPPPDLAKRDSLHIIHMLEPEEVQLCISDQRGQVPTRTRCPAEDLCPRSVPCRAQARCPARQGVYGPCFSWCTARFATCPSFEHTWHRHGYCMPDYEVDEAVKRTLEREIKLLGVHPTEICGNEECRRKLSLYEPAKKSRFSCFGWDWSNQQPSALCLVFEYTDTCQYGPFQLPFRNSSQIHHQIDLKQFKNLCKTNLQAKLYQLYADFRIDEWHARQQRTWRRLGFDFGIPTPEGGPVPAPWVVPITDEVSRAQQSLQTLAELVARQQPGEALVSSTAFQQIESSQAAPPGVPLDSAAREALLRQLQRLTTMSRGEPEWERLLEWYSRSVGLRVVLEESNFMPAGLNIRRTEWMVEQTDPEGVFWDGDGYRVGPGGVTLV</sequence>
<dbReference type="Proteomes" id="UP000275078">
    <property type="component" value="Unassembled WGS sequence"/>
</dbReference>
<feature type="region of interest" description="Disordered" evidence="1">
    <location>
        <begin position="19"/>
        <end position="87"/>
    </location>
</feature>
<organism evidence="2 3">
    <name type="scientific">Ascobolus immersus RN42</name>
    <dbReference type="NCBI Taxonomy" id="1160509"/>
    <lineage>
        <taxon>Eukaryota</taxon>
        <taxon>Fungi</taxon>
        <taxon>Dikarya</taxon>
        <taxon>Ascomycota</taxon>
        <taxon>Pezizomycotina</taxon>
        <taxon>Pezizomycetes</taxon>
        <taxon>Pezizales</taxon>
        <taxon>Ascobolaceae</taxon>
        <taxon>Ascobolus</taxon>
    </lineage>
</organism>
<protein>
    <submittedName>
        <fullName evidence="2">Uncharacterized protein</fullName>
    </submittedName>
</protein>
<evidence type="ECO:0000256" key="1">
    <source>
        <dbReference type="SAM" id="MobiDB-lite"/>
    </source>
</evidence>
<gene>
    <name evidence="2" type="ORF">BJ508DRAFT_334382</name>
</gene>
<name>A0A3N4HJK9_ASCIM</name>
<feature type="compositionally biased region" description="Pro residues" evidence="1">
    <location>
        <begin position="71"/>
        <end position="82"/>
    </location>
</feature>